<dbReference type="KEGG" id="paek:D3873_06395"/>
<dbReference type="InterPro" id="IPR020138">
    <property type="entry name" value="Uncharacterised_YqzF"/>
</dbReference>
<proteinExistence type="predicted"/>
<dbReference type="Proteomes" id="UP000265725">
    <property type="component" value="Chromosome"/>
</dbReference>
<protein>
    <submittedName>
        <fullName evidence="2">DUF2627 domain-containing protein</fullName>
    </submittedName>
</protein>
<keyword evidence="1" id="KW-0812">Transmembrane</keyword>
<dbReference type="AlphaFoldDB" id="A0A385YSQ7"/>
<dbReference type="OrthoDB" id="2989757at2"/>
<evidence type="ECO:0000313" key="3">
    <source>
        <dbReference type="Proteomes" id="UP000265725"/>
    </source>
</evidence>
<reference evidence="3" key="1">
    <citation type="submission" date="2018-09" db="EMBL/GenBank/DDBJ databases">
        <authorList>
            <person name="Zhu H."/>
        </authorList>
    </citation>
    <scope>NUCLEOTIDE SEQUENCE [LARGE SCALE GENOMIC DNA]</scope>
    <source>
        <strain evidence="3">K2R23-3</strain>
    </source>
</reference>
<keyword evidence="1" id="KW-1133">Transmembrane helix</keyword>
<keyword evidence="3" id="KW-1185">Reference proteome</keyword>
<keyword evidence="1" id="KW-0472">Membrane</keyword>
<dbReference type="Pfam" id="PF11118">
    <property type="entry name" value="DUF2627"/>
    <property type="match status" value="1"/>
</dbReference>
<organism evidence="2 3">
    <name type="scientific">Paenisporosarcina cavernae</name>
    <dbReference type="NCBI Taxonomy" id="2320858"/>
    <lineage>
        <taxon>Bacteria</taxon>
        <taxon>Bacillati</taxon>
        <taxon>Bacillota</taxon>
        <taxon>Bacilli</taxon>
        <taxon>Bacillales</taxon>
        <taxon>Caryophanaceae</taxon>
        <taxon>Paenisporosarcina</taxon>
    </lineage>
</organism>
<accession>A0A385YSQ7</accession>
<gene>
    <name evidence="2" type="ORF">D3873_06395</name>
</gene>
<dbReference type="EMBL" id="CP032418">
    <property type="protein sequence ID" value="AYC29531.1"/>
    <property type="molecule type" value="Genomic_DNA"/>
</dbReference>
<feature type="transmembrane region" description="Helical" evidence="1">
    <location>
        <begin position="41"/>
        <end position="62"/>
    </location>
</feature>
<sequence length="80" mass="8901">MQRLIAFIILLIPGVMAAGGIKLVRDTLFGKLISPFPFLSVQLLVGTVFIVLGLGFFAGFLLRRDRKNGKIQPKFAQRKK</sequence>
<name>A0A385YSQ7_9BACL</name>
<evidence type="ECO:0000256" key="1">
    <source>
        <dbReference type="SAM" id="Phobius"/>
    </source>
</evidence>
<evidence type="ECO:0000313" key="2">
    <source>
        <dbReference type="EMBL" id="AYC29531.1"/>
    </source>
</evidence>
<dbReference type="RefSeq" id="WP_119883271.1">
    <property type="nucleotide sequence ID" value="NZ_CP032418.1"/>
</dbReference>